<dbReference type="Proteomes" id="UP000053477">
    <property type="component" value="Unassembled WGS sequence"/>
</dbReference>
<organism evidence="2 3">
    <name type="scientific">Schizopora paradoxa</name>
    <dbReference type="NCBI Taxonomy" id="27342"/>
    <lineage>
        <taxon>Eukaryota</taxon>
        <taxon>Fungi</taxon>
        <taxon>Dikarya</taxon>
        <taxon>Basidiomycota</taxon>
        <taxon>Agaricomycotina</taxon>
        <taxon>Agaricomycetes</taxon>
        <taxon>Hymenochaetales</taxon>
        <taxon>Schizoporaceae</taxon>
        <taxon>Schizopora</taxon>
    </lineage>
</organism>
<feature type="compositionally biased region" description="Basic and acidic residues" evidence="1">
    <location>
        <begin position="112"/>
        <end position="135"/>
    </location>
</feature>
<keyword evidence="3" id="KW-1185">Reference proteome</keyword>
<feature type="region of interest" description="Disordered" evidence="1">
    <location>
        <begin position="1"/>
        <end position="158"/>
    </location>
</feature>
<feature type="compositionally biased region" description="Basic and acidic residues" evidence="1">
    <location>
        <begin position="57"/>
        <end position="77"/>
    </location>
</feature>
<dbReference type="AlphaFoldDB" id="A0A0H2RMA7"/>
<evidence type="ECO:0000256" key="1">
    <source>
        <dbReference type="SAM" id="MobiDB-lite"/>
    </source>
</evidence>
<name>A0A0H2RMA7_9AGAM</name>
<evidence type="ECO:0000313" key="2">
    <source>
        <dbReference type="EMBL" id="KLO12742.1"/>
    </source>
</evidence>
<sequence length="158" mass="17873">MYDGYVHEFSNLPPSLKLTPATPKRHTKTTVQRNKYDNEAGGPIPGPSGTTQLPPRSKQEPYDDEPEWRGINDDKNNTRPNSPKKCQRGAPESGDDGFFEASPVKKARRLYKRADDDHHLEEFEEPRVRSPRTDDGDSEGSIYEEAPRPRSLLRSPGN</sequence>
<proteinExistence type="predicted"/>
<evidence type="ECO:0000313" key="3">
    <source>
        <dbReference type="Proteomes" id="UP000053477"/>
    </source>
</evidence>
<gene>
    <name evidence="2" type="ORF">SCHPADRAFT_890528</name>
</gene>
<protein>
    <submittedName>
        <fullName evidence="2">Uncharacterized protein</fullName>
    </submittedName>
</protein>
<dbReference type="EMBL" id="KQ085971">
    <property type="protein sequence ID" value="KLO12742.1"/>
    <property type="molecule type" value="Genomic_DNA"/>
</dbReference>
<accession>A0A0H2RMA7</accession>
<dbReference type="InParanoid" id="A0A0H2RMA7"/>
<reference evidence="2 3" key="1">
    <citation type="submission" date="2015-04" db="EMBL/GenBank/DDBJ databases">
        <title>Complete genome sequence of Schizopora paradoxa KUC8140, a cosmopolitan wood degrader in East Asia.</title>
        <authorList>
            <consortium name="DOE Joint Genome Institute"/>
            <person name="Min B."/>
            <person name="Park H."/>
            <person name="Jang Y."/>
            <person name="Kim J.-J."/>
            <person name="Kim K.H."/>
            <person name="Pangilinan J."/>
            <person name="Lipzen A."/>
            <person name="Riley R."/>
            <person name="Grigoriev I.V."/>
            <person name="Spatafora J.W."/>
            <person name="Choi I.-G."/>
        </authorList>
    </citation>
    <scope>NUCLEOTIDE SEQUENCE [LARGE SCALE GENOMIC DNA]</scope>
    <source>
        <strain evidence="2 3">KUC8140</strain>
    </source>
</reference>